<feature type="transmembrane region" description="Helical" evidence="6">
    <location>
        <begin position="112"/>
        <end position="133"/>
    </location>
</feature>
<reference evidence="7" key="2">
    <citation type="submission" date="2025-09" db="UniProtKB">
        <authorList>
            <consortium name="Ensembl"/>
        </authorList>
    </citation>
    <scope>IDENTIFICATION</scope>
</reference>
<dbReference type="Ensembl" id="ENSCRFT00000000919.1">
    <property type="protein sequence ID" value="ENSCRFP00000000872.1"/>
    <property type="gene ID" value="ENSCRFG00000000753.1"/>
</dbReference>
<reference evidence="7" key="1">
    <citation type="submission" date="2025-08" db="UniProtKB">
        <authorList>
            <consortium name="Ensembl"/>
        </authorList>
    </citation>
    <scope>IDENTIFICATION</scope>
</reference>
<comment type="subcellular location">
    <subcellularLocation>
        <location evidence="1">Membrane</location>
        <topology evidence="1">Multi-pass membrane protein</topology>
    </subcellularLocation>
</comment>
<feature type="region of interest" description="Disordered" evidence="5">
    <location>
        <begin position="344"/>
        <end position="366"/>
    </location>
</feature>
<evidence type="ECO:0000313" key="7">
    <source>
        <dbReference type="Ensembl" id="ENSCRFP00000000872.1"/>
    </source>
</evidence>
<evidence type="ECO:0000256" key="2">
    <source>
        <dbReference type="ARBA" id="ARBA00022692"/>
    </source>
</evidence>
<proteinExistence type="predicted"/>
<dbReference type="Proteomes" id="UP000694396">
    <property type="component" value="Unplaced"/>
</dbReference>
<dbReference type="GO" id="GO:0005886">
    <property type="term" value="C:plasma membrane"/>
    <property type="evidence" value="ECO:0007669"/>
    <property type="project" value="TreeGrafter"/>
</dbReference>
<dbReference type="PANTHER" id="PTHR23112:SF0">
    <property type="entry name" value="TRANSMEMBRANE PROTEIN 116"/>
    <property type="match status" value="1"/>
</dbReference>
<keyword evidence="2 6" id="KW-0812">Transmembrane</keyword>
<evidence type="ECO:0000313" key="8">
    <source>
        <dbReference type="Proteomes" id="UP000694396"/>
    </source>
</evidence>
<evidence type="ECO:0000256" key="3">
    <source>
        <dbReference type="ARBA" id="ARBA00022989"/>
    </source>
</evidence>
<accession>A0A8C3NXE1</accession>
<keyword evidence="4 6" id="KW-0472">Membrane</keyword>
<keyword evidence="8" id="KW-1185">Reference proteome</keyword>
<evidence type="ECO:0000256" key="6">
    <source>
        <dbReference type="SAM" id="Phobius"/>
    </source>
</evidence>
<dbReference type="Gene3D" id="1.20.1070.10">
    <property type="entry name" value="Rhodopsin 7-helix transmembrane proteins"/>
    <property type="match status" value="1"/>
</dbReference>
<evidence type="ECO:0000256" key="1">
    <source>
        <dbReference type="ARBA" id="ARBA00004141"/>
    </source>
</evidence>
<protein>
    <submittedName>
        <fullName evidence="7">Transmembrane protein 116</fullName>
    </submittedName>
</protein>
<dbReference type="AlphaFoldDB" id="A0A8C3NXE1"/>
<evidence type="ECO:0000256" key="4">
    <source>
        <dbReference type="ARBA" id="ARBA00023136"/>
    </source>
</evidence>
<name>A0A8C3NXE1_9PASS</name>
<feature type="transmembrane region" description="Helical" evidence="6">
    <location>
        <begin position="176"/>
        <end position="199"/>
    </location>
</feature>
<feature type="transmembrane region" description="Helical" evidence="6">
    <location>
        <begin position="292"/>
        <end position="317"/>
    </location>
</feature>
<feature type="transmembrane region" description="Helical" evidence="6">
    <location>
        <begin position="71"/>
        <end position="91"/>
    </location>
</feature>
<dbReference type="PANTHER" id="PTHR23112">
    <property type="entry name" value="G PROTEIN-COUPLED RECEPTOR 157-RELATED"/>
    <property type="match status" value="1"/>
</dbReference>
<dbReference type="GO" id="GO:0007189">
    <property type="term" value="P:adenylate cyclase-activating G protein-coupled receptor signaling pathway"/>
    <property type="evidence" value="ECO:0007669"/>
    <property type="project" value="TreeGrafter"/>
</dbReference>
<sequence>MAMLSVVGSSSIIAYAVFQNAVRSPEVRPLFYLSLSDLFLGMCWLAGALLYSSPTSQQDLICYNLQATGQIFYVASFLYTVNYTWHLYMDLKVKYNQNLFRVPPQVADYASCFGRIATILSSLIPFLLMVPVFCLGNSSHCYQNFSLKHGCLLMHTEVAEPPSEPQSLSGSVCRAVHFYGIGVFLISFLISFVAILVILCQARGLYKRFVNSTGFLGDQQWAMIKMVEQRVVFYPVAFFCCWAPGEQRIPPTASPPVEPQRGGDNFSLFHPSLSTAVLLGMLKLTASTTSKIYMALLILQALTAASQGLLNCLVYGWTQHVFLSLKRGSRRDVDTQTPLLRSQKKFYSSTAPAGPPDTEGSSSTLL</sequence>
<evidence type="ECO:0000256" key="5">
    <source>
        <dbReference type="SAM" id="MobiDB-lite"/>
    </source>
</evidence>
<feature type="transmembrane region" description="Helical" evidence="6">
    <location>
        <begin position="30"/>
        <end position="51"/>
    </location>
</feature>
<organism evidence="7 8">
    <name type="scientific">Cyanoderma ruficeps</name>
    <name type="common">rufous-capped babbler</name>
    <dbReference type="NCBI Taxonomy" id="181631"/>
    <lineage>
        <taxon>Eukaryota</taxon>
        <taxon>Metazoa</taxon>
        <taxon>Chordata</taxon>
        <taxon>Craniata</taxon>
        <taxon>Vertebrata</taxon>
        <taxon>Euteleostomi</taxon>
        <taxon>Archelosauria</taxon>
        <taxon>Archosauria</taxon>
        <taxon>Dinosauria</taxon>
        <taxon>Saurischia</taxon>
        <taxon>Theropoda</taxon>
        <taxon>Coelurosauria</taxon>
        <taxon>Aves</taxon>
        <taxon>Neognathae</taxon>
        <taxon>Neoaves</taxon>
        <taxon>Telluraves</taxon>
        <taxon>Australaves</taxon>
        <taxon>Passeriformes</taxon>
        <taxon>Sylvioidea</taxon>
        <taxon>Timaliidae</taxon>
        <taxon>Cyanoderma</taxon>
    </lineage>
</organism>
<keyword evidence="3 6" id="KW-1133">Transmembrane helix</keyword>
<dbReference type="GO" id="GO:0004930">
    <property type="term" value="F:G protein-coupled receptor activity"/>
    <property type="evidence" value="ECO:0007669"/>
    <property type="project" value="TreeGrafter"/>
</dbReference>